<dbReference type="SMART" id="SM00401">
    <property type="entry name" value="ZnF_GATA"/>
    <property type="match status" value="1"/>
</dbReference>
<dbReference type="Gene3D" id="3.30.50.10">
    <property type="entry name" value="Erythroid Transcription Factor GATA-1, subunit A"/>
    <property type="match status" value="1"/>
</dbReference>
<dbReference type="SUPFAM" id="SSF57716">
    <property type="entry name" value="Glucocorticoid receptor-like (DNA-binding domain)"/>
    <property type="match status" value="1"/>
</dbReference>
<dbReference type="AlphaFoldDB" id="A0ABD3SZV4"/>
<sequence>MKIDHDHPRQSHIVVSSSSSSLSCQIFFHSTQQHDAGYILSSREDNNYAYNQSRSSSSSNENNSGLKLTVWKKESHEDDQKINNYPLKYWMSSKMRLLQYNPSTKLEEDHEKLVVVHGSSMETSHDQDLSSSSSSSNNVNINNNNNNNNVSCYPIRVCSDCSTTKTPLWRSGPKGPKSLCNACGIRQRKARRAMAIAAVDEPPALHMIKEIKCKINNASSFRKRFKMTSAAGSSSIGAGTPISLHNYNGPNKIEEFLIHSSNNLAAAQLRVFPEDEKDAAILLMALSSGLFHT</sequence>
<dbReference type="PROSITE" id="PS00344">
    <property type="entry name" value="GATA_ZN_FINGER_1"/>
    <property type="match status" value="1"/>
</dbReference>
<keyword evidence="2 7" id="KW-0863">Zinc-finger</keyword>
<keyword evidence="3" id="KW-0862">Zinc</keyword>
<accession>A0ABD3SZV4</accession>
<dbReference type="InterPro" id="IPR000679">
    <property type="entry name" value="Znf_GATA"/>
</dbReference>
<evidence type="ECO:0000256" key="3">
    <source>
        <dbReference type="ARBA" id="ARBA00022833"/>
    </source>
</evidence>
<keyword evidence="6" id="KW-0804">Transcription</keyword>
<keyword evidence="4" id="KW-0805">Transcription regulation</keyword>
<dbReference type="PROSITE" id="PS50114">
    <property type="entry name" value="GATA_ZN_FINGER_2"/>
    <property type="match status" value="1"/>
</dbReference>
<reference evidence="10 11" key="1">
    <citation type="submission" date="2024-12" db="EMBL/GenBank/DDBJ databases">
        <title>The unique morphological basis and parallel evolutionary history of personate flowers in Penstemon.</title>
        <authorList>
            <person name="Depatie T.H."/>
            <person name="Wessinger C.A."/>
        </authorList>
    </citation>
    <scope>NUCLEOTIDE SEQUENCE [LARGE SCALE GENOMIC DNA]</scope>
    <source>
        <strain evidence="10">WTNN_2</strain>
        <tissue evidence="10">Leaf</tissue>
    </source>
</reference>
<evidence type="ECO:0000256" key="1">
    <source>
        <dbReference type="ARBA" id="ARBA00022723"/>
    </source>
</evidence>
<evidence type="ECO:0000256" key="8">
    <source>
        <dbReference type="SAM" id="MobiDB-lite"/>
    </source>
</evidence>
<dbReference type="InterPro" id="IPR013088">
    <property type="entry name" value="Znf_NHR/GATA"/>
</dbReference>
<dbReference type="PANTHER" id="PTHR47255:SF4">
    <property type="entry name" value="GATA ZINC FINGER DOMAIN-CONTAINING PROTEIN 12"/>
    <property type="match status" value="1"/>
</dbReference>
<keyword evidence="5" id="KW-0238">DNA-binding</keyword>
<evidence type="ECO:0000256" key="6">
    <source>
        <dbReference type="ARBA" id="ARBA00023163"/>
    </source>
</evidence>
<dbReference type="GO" id="GO:0008270">
    <property type="term" value="F:zinc ion binding"/>
    <property type="evidence" value="ECO:0007669"/>
    <property type="project" value="UniProtKB-KW"/>
</dbReference>
<dbReference type="Pfam" id="PF00320">
    <property type="entry name" value="GATA"/>
    <property type="match status" value="1"/>
</dbReference>
<name>A0ABD3SZV4_9LAMI</name>
<dbReference type="CDD" id="cd00202">
    <property type="entry name" value="ZnF_GATA"/>
    <property type="match status" value="1"/>
</dbReference>
<keyword evidence="11" id="KW-1185">Reference proteome</keyword>
<feature type="domain" description="GATA-type" evidence="9">
    <location>
        <begin position="156"/>
        <end position="188"/>
    </location>
</feature>
<dbReference type="EMBL" id="JBJXBP010000005">
    <property type="protein sequence ID" value="KAL3829980.1"/>
    <property type="molecule type" value="Genomic_DNA"/>
</dbReference>
<feature type="compositionally biased region" description="Low complexity" evidence="8">
    <location>
        <begin position="130"/>
        <end position="145"/>
    </location>
</feature>
<proteinExistence type="predicted"/>
<dbReference type="InterPro" id="IPR052138">
    <property type="entry name" value="GATA_ZnFinger_Domain"/>
</dbReference>
<evidence type="ECO:0000313" key="10">
    <source>
        <dbReference type="EMBL" id="KAL3829980.1"/>
    </source>
</evidence>
<feature type="region of interest" description="Disordered" evidence="8">
    <location>
        <begin position="120"/>
        <end position="145"/>
    </location>
</feature>
<evidence type="ECO:0000313" key="11">
    <source>
        <dbReference type="Proteomes" id="UP001634393"/>
    </source>
</evidence>
<keyword evidence="1" id="KW-0479">Metal-binding</keyword>
<dbReference type="PANTHER" id="PTHR47255">
    <property type="entry name" value="GATA TRANSCRIPTION FACTOR 22-RELATED"/>
    <property type="match status" value="1"/>
</dbReference>
<organism evidence="10 11">
    <name type="scientific">Penstemon smallii</name>
    <dbReference type="NCBI Taxonomy" id="265156"/>
    <lineage>
        <taxon>Eukaryota</taxon>
        <taxon>Viridiplantae</taxon>
        <taxon>Streptophyta</taxon>
        <taxon>Embryophyta</taxon>
        <taxon>Tracheophyta</taxon>
        <taxon>Spermatophyta</taxon>
        <taxon>Magnoliopsida</taxon>
        <taxon>eudicotyledons</taxon>
        <taxon>Gunneridae</taxon>
        <taxon>Pentapetalae</taxon>
        <taxon>asterids</taxon>
        <taxon>lamiids</taxon>
        <taxon>Lamiales</taxon>
        <taxon>Plantaginaceae</taxon>
        <taxon>Cheloneae</taxon>
        <taxon>Penstemon</taxon>
    </lineage>
</organism>
<evidence type="ECO:0000256" key="4">
    <source>
        <dbReference type="ARBA" id="ARBA00023015"/>
    </source>
</evidence>
<evidence type="ECO:0000256" key="5">
    <source>
        <dbReference type="ARBA" id="ARBA00023125"/>
    </source>
</evidence>
<protein>
    <recommendedName>
        <fullName evidence="9">GATA-type domain-containing protein</fullName>
    </recommendedName>
</protein>
<dbReference type="PROSITE" id="PS51257">
    <property type="entry name" value="PROKAR_LIPOPROTEIN"/>
    <property type="match status" value="1"/>
</dbReference>
<gene>
    <name evidence="10" type="ORF">ACJIZ3_018782</name>
</gene>
<dbReference type="GO" id="GO:0003677">
    <property type="term" value="F:DNA binding"/>
    <property type="evidence" value="ECO:0007669"/>
    <property type="project" value="UniProtKB-KW"/>
</dbReference>
<evidence type="ECO:0000259" key="9">
    <source>
        <dbReference type="PROSITE" id="PS50114"/>
    </source>
</evidence>
<evidence type="ECO:0000256" key="2">
    <source>
        <dbReference type="ARBA" id="ARBA00022771"/>
    </source>
</evidence>
<evidence type="ECO:0000256" key="7">
    <source>
        <dbReference type="PROSITE-ProRule" id="PRU00094"/>
    </source>
</evidence>
<dbReference type="Proteomes" id="UP001634393">
    <property type="component" value="Unassembled WGS sequence"/>
</dbReference>
<comment type="caution">
    <text evidence="10">The sequence shown here is derived from an EMBL/GenBank/DDBJ whole genome shotgun (WGS) entry which is preliminary data.</text>
</comment>